<dbReference type="PROSITE" id="PS01186">
    <property type="entry name" value="EGF_2"/>
    <property type="match status" value="1"/>
</dbReference>
<dbReference type="Proteomes" id="UP000887566">
    <property type="component" value="Unplaced"/>
</dbReference>
<dbReference type="Gene3D" id="4.10.410.10">
    <property type="entry name" value="Pancreatic trypsin inhibitor Kunitz domain"/>
    <property type="match status" value="5"/>
</dbReference>
<evidence type="ECO:0000313" key="4">
    <source>
        <dbReference type="WBParaSite" id="PSAMB.scaffold1068size36414.g10757.t1"/>
    </source>
</evidence>
<dbReference type="WBParaSite" id="PSAMB.scaffold1068size36414.g10757.t1">
    <property type="protein sequence ID" value="PSAMB.scaffold1068size36414.g10757.t1"/>
    <property type="gene ID" value="PSAMB.scaffold1068size36414.g10757"/>
</dbReference>
<feature type="domain" description="BPTI/Kunitz inhibitor" evidence="2">
    <location>
        <begin position="507"/>
        <end position="559"/>
    </location>
</feature>
<dbReference type="Pfam" id="PF00014">
    <property type="entry name" value="Kunitz_BPTI"/>
    <property type="match status" value="5"/>
</dbReference>
<dbReference type="PANTHER" id="PTHR46339">
    <property type="entry name" value="PROTEIN CBG15282-RELATED"/>
    <property type="match status" value="1"/>
</dbReference>
<dbReference type="PRINTS" id="PR00759">
    <property type="entry name" value="BASICPTASE"/>
</dbReference>
<name>A0A914UKY9_9BILA</name>
<dbReference type="InterPro" id="IPR006149">
    <property type="entry name" value="EB_dom"/>
</dbReference>
<feature type="compositionally biased region" description="Basic and acidic residues" evidence="1">
    <location>
        <begin position="1333"/>
        <end position="1342"/>
    </location>
</feature>
<sequence length="1592" mass="170984">MYCSTGVCTCLSNYVAISGYCYIKINPGENGCVDSDQCSAVWPDSFCNPTNMCQCPDLLISQKTRDGTVCVEPSLPSCPLPEGAGASAVLANPNNHPLGLPGAIVPVLCTSGSTATTDSNGGAGSSWCIYPDGNHDVYIADIYDCLTHPQVPFVFSGIDMGNGMYAATIDGICCPSRAFACSQAMEKGENPSEPRWWYNAITGTCQMFLWDPNVETAISSNNFRTVQHCESYCRDTCKRGSPQYQPSTTSLADEAPIGNCLTSTSCSTNFECTAIGSLQLCCPTIASVCGPLGGRPLATAGGDFDSGYPRPGGQTTSRYYYDAEHGRCLPFEYAGSLGNYNNFMTKLDCELFCSRLVCDYGSPLRIGEDPQRCQSNNDCPSSHNCETDQNVCCPTAQAICSQPKRLGDCTNNVRRYWYNAITRECEMFEYTGCQGNDNNFESLLACQQKCKNIVPQPNCPQGQAYKDFNGNYFVCSNTRVGNVCPKNYDCYYDGYVWGCCPTKTYTCSLQSDVGVQCGSGRSYKYFYNALTQQCESFEFAGCDGNSNNFASRTECETYCGVGGCPNGGQPYRNDKTSQVVVCSKTETCPTTHECVSVSSSGSTVNRCCPTKAHICGMPPQQGTMCGSTSVTRYYFNIVTKECTSFAFNGCAGNLNNFADMKQCNYFCLSAACDPGDIVYVNPNSNKVVECNNALQNSCPPNFNCRYDTLSTKHVCCGSTNMGVCPESEKAYVNALDMTVRECLVNIETSCPGNFLCRLNKIKNRYYCCASINGNVCPTGRALYKNSQTLNPIRCSLNDRQSTCPTGYSCQSKTKDTSYQGYCCSSTSICPFESEYLTDENTQMPRTCTPGSFITCPSGHSCQKSNSGIAEGYCCKGTILAVTDGCPPNEYVYMENKQVVDCDPFNPPNRPCPTGFSCQWSPSNQRYQCCGAEPQQEYKSNNGCPYSQIAYLNPVTDKIQVCTSSAQTCPLGYFCQFSEANTQFQCCGISADCPDKKVAFISVMGAAQTCTIGGSPCPSGFTCQRTSKGSALCCTSDISGALLNDCSSNQVSVNSVCLDRVGPSAACTNPAQCLGGSVCTAGTCQCSPGFTAVNDVCAAANPSCSSGQVLVNGVCQNKVEIGQSCQATAQCQGGATCSSQKICECMTGYAVVNNTCTSQAKKVTCPIPGQIPFVETGTVAVRFCPANTPGVCPVNYSCQFSATAEQNICCGAPVAPTNNTIEEVCPTGQVAFLLNGLPRVCTTAVCPSGFSCVYSRSAGNYYCCSPARGVSRTEPTTGTNGCLRGDALLFPSTSTPVVCSPESAKCPTGYECVENVDKSNHQCCTTSASESVLSRHSDDKEPLTDASETSTTTNTAMSSIVTTTSTASLAVTEAGRSITCPSFMVVVPYEEDGKKFERCGERLSLSSELGERRDLPVISDTYLTTRVHGSRSLLPSPRVVMRSLSALLLLIVATVHGRQCDIGDKCDQCEIKYVEGKKCVRNDGPEAFSVLLCNNATKYIEPNERAFLICDRVSKRLRQVACSTLNGVSMEFDGKSGCVEPMHRRYKRQLARSGRVGDACNFNTDCLTGMYCSTGMCACLSNYVAVTGYCYIS</sequence>
<feature type="compositionally biased region" description="Low complexity" evidence="1">
    <location>
        <begin position="1343"/>
        <end position="1353"/>
    </location>
</feature>
<dbReference type="InterPro" id="IPR053014">
    <property type="entry name" value="Cuticle_assoc_divergent"/>
</dbReference>
<reference evidence="4" key="1">
    <citation type="submission" date="2022-11" db="UniProtKB">
        <authorList>
            <consortium name="WormBaseParasite"/>
        </authorList>
    </citation>
    <scope>IDENTIFICATION</scope>
</reference>
<dbReference type="CDD" id="cd00109">
    <property type="entry name" value="Kunitz-type"/>
    <property type="match status" value="3"/>
</dbReference>
<keyword evidence="3" id="KW-1185">Reference proteome</keyword>
<feature type="domain" description="BPTI/Kunitz inhibitor" evidence="2">
    <location>
        <begin position="615"/>
        <end position="667"/>
    </location>
</feature>
<dbReference type="PROSITE" id="PS50279">
    <property type="entry name" value="BPTI_KUNITZ_2"/>
    <property type="match status" value="5"/>
</dbReference>
<organism evidence="3 4">
    <name type="scientific">Plectus sambesii</name>
    <dbReference type="NCBI Taxonomy" id="2011161"/>
    <lineage>
        <taxon>Eukaryota</taxon>
        <taxon>Metazoa</taxon>
        <taxon>Ecdysozoa</taxon>
        <taxon>Nematoda</taxon>
        <taxon>Chromadorea</taxon>
        <taxon>Plectida</taxon>
        <taxon>Plectina</taxon>
        <taxon>Plectoidea</taxon>
        <taxon>Plectidae</taxon>
        <taxon>Plectus</taxon>
    </lineage>
</organism>
<dbReference type="SMART" id="SM00181">
    <property type="entry name" value="EGF"/>
    <property type="match status" value="3"/>
</dbReference>
<dbReference type="SMART" id="SM00131">
    <property type="entry name" value="KU"/>
    <property type="match status" value="5"/>
</dbReference>
<dbReference type="InterPro" id="IPR028150">
    <property type="entry name" value="Lustrin_cystein"/>
</dbReference>
<evidence type="ECO:0000313" key="3">
    <source>
        <dbReference type="Proteomes" id="UP000887566"/>
    </source>
</evidence>
<dbReference type="Pfam" id="PF14625">
    <property type="entry name" value="Lustrin_cystein"/>
    <property type="match status" value="13"/>
</dbReference>
<dbReference type="InterPro" id="IPR000742">
    <property type="entry name" value="EGF"/>
</dbReference>
<dbReference type="PANTHER" id="PTHR46339:SF4">
    <property type="entry name" value="BPTI_KUNITZ INHIBITOR DOMAIN-CONTAINING PROTEIN"/>
    <property type="match status" value="1"/>
</dbReference>
<feature type="region of interest" description="Disordered" evidence="1">
    <location>
        <begin position="1333"/>
        <end position="1353"/>
    </location>
</feature>
<dbReference type="InterPro" id="IPR002223">
    <property type="entry name" value="Kunitz_BPTI"/>
</dbReference>
<dbReference type="SMART" id="SM00289">
    <property type="entry name" value="WR1"/>
    <property type="match status" value="17"/>
</dbReference>
<proteinExistence type="predicted"/>
<evidence type="ECO:0000256" key="1">
    <source>
        <dbReference type="SAM" id="MobiDB-lite"/>
    </source>
</evidence>
<dbReference type="SUPFAM" id="SSF57362">
    <property type="entry name" value="BPTI-like"/>
    <property type="match status" value="5"/>
</dbReference>
<accession>A0A914UKY9</accession>
<feature type="domain" description="BPTI/Kunitz inhibitor" evidence="2">
    <location>
        <begin position="400"/>
        <end position="450"/>
    </location>
</feature>
<dbReference type="InterPro" id="IPR036880">
    <property type="entry name" value="Kunitz_BPTI_sf"/>
</dbReference>
<dbReference type="PROSITE" id="PS00280">
    <property type="entry name" value="BPTI_KUNITZ_1"/>
    <property type="match status" value="3"/>
</dbReference>
<dbReference type="Pfam" id="PF01683">
    <property type="entry name" value="EB"/>
    <property type="match status" value="4"/>
</dbReference>
<protein>
    <submittedName>
        <fullName evidence="4">BPTI/Kunitz inhibitor domain-containing protein</fullName>
    </submittedName>
</protein>
<evidence type="ECO:0000259" key="2">
    <source>
        <dbReference type="PROSITE" id="PS50279"/>
    </source>
</evidence>
<feature type="domain" description="BPTI/Kunitz inhibitor" evidence="2">
    <location>
        <begin position="305"/>
        <end position="353"/>
    </location>
</feature>
<dbReference type="GO" id="GO:0004867">
    <property type="term" value="F:serine-type endopeptidase inhibitor activity"/>
    <property type="evidence" value="ECO:0007669"/>
    <property type="project" value="InterPro"/>
</dbReference>
<dbReference type="InterPro" id="IPR006150">
    <property type="entry name" value="Cys_repeat_1"/>
</dbReference>
<dbReference type="InterPro" id="IPR020901">
    <property type="entry name" value="Prtase_inh_Kunz-CS"/>
</dbReference>
<feature type="domain" description="BPTI/Kunitz inhibitor" evidence="2">
    <location>
        <begin position="181"/>
        <end position="233"/>
    </location>
</feature>